<accession>A0AA49Q767</accession>
<evidence type="ECO:0000313" key="4">
    <source>
        <dbReference type="EMBL" id="WKW14369.1"/>
    </source>
</evidence>
<feature type="chain" id="PRO_5041364773" evidence="1">
    <location>
        <begin position="19"/>
        <end position="189"/>
    </location>
</feature>
<organism evidence="4 5">
    <name type="scientific">Pseudogemmatithrix spongiicola</name>
    <dbReference type="NCBI Taxonomy" id="3062599"/>
    <lineage>
        <taxon>Bacteria</taxon>
        <taxon>Pseudomonadati</taxon>
        <taxon>Gemmatimonadota</taxon>
        <taxon>Gemmatimonadia</taxon>
        <taxon>Gemmatimonadales</taxon>
        <taxon>Gemmatimonadaceae</taxon>
        <taxon>Pseudogemmatithrix</taxon>
    </lineage>
</organism>
<dbReference type="RefSeq" id="WP_367887156.1">
    <property type="nucleotide sequence ID" value="NZ_CP130612.1"/>
</dbReference>
<dbReference type="Pfam" id="PF12867">
    <property type="entry name" value="DinB_2"/>
    <property type="match status" value="1"/>
</dbReference>
<keyword evidence="1" id="KW-0732">Signal</keyword>
<dbReference type="AlphaFoldDB" id="A0AA49Q767"/>
<feature type="signal peptide" evidence="1">
    <location>
        <begin position="1"/>
        <end position="18"/>
    </location>
</feature>
<dbReference type="InterPro" id="IPR034660">
    <property type="entry name" value="DinB/YfiT-like"/>
</dbReference>
<dbReference type="EMBL" id="CP130612">
    <property type="protein sequence ID" value="WKW11459.1"/>
    <property type="molecule type" value="Genomic_DNA"/>
</dbReference>
<dbReference type="EMBL" id="CP130613">
    <property type="protein sequence ID" value="WKW14369.1"/>
    <property type="molecule type" value="Genomic_DNA"/>
</dbReference>
<proteinExistence type="predicted"/>
<protein>
    <submittedName>
        <fullName evidence="4">DinB family protein</fullName>
    </submittedName>
</protein>
<dbReference type="Proteomes" id="UP001229955">
    <property type="component" value="Chromosome"/>
</dbReference>
<evidence type="ECO:0000313" key="3">
    <source>
        <dbReference type="EMBL" id="WKW11459.1"/>
    </source>
</evidence>
<dbReference type="InterPro" id="IPR024775">
    <property type="entry name" value="DinB-like"/>
</dbReference>
<evidence type="ECO:0000313" key="5">
    <source>
        <dbReference type="Proteomes" id="UP001229955"/>
    </source>
</evidence>
<keyword evidence="5" id="KW-1185">Reference proteome</keyword>
<dbReference type="SUPFAM" id="SSF109854">
    <property type="entry name" value="DinB/YfiT-like putative metalloenzymes"/>
    <property type="match status" value="1"/>
</dbReference>
<dbReference type="KEGG" id="pspc:Strain318_000710"/>
<dbReference type="Gene3D" id="1.20.120.450">
    <property type="entry name" value="dinb family like domain"/>
    <property type="match status" value="1"/>
</dbReference>
<evidence type="ECO:0000259" key="2">
    <source>
        <dbReference type="Pfam" id="PF12867"/>
    </source>
</evidence>
<evidence type="ECO:0000256" key="1">
    <source>
        <dbReference type="SAM" id="SignalP"/>
    </source>
</evidence>
<reference evidence="4" key="1">
    <citation type="submission" date="2023-07" db="EMBL/GenBank/DDBJ databases">
        <authorList>
            <person name="Haufschild T."/>
            <person name="Kallscheuer N."/>
            <person name="Hammer J."/>
            <person name="Kohn T."/>
            <person name="Kabuu M."/>
            <person name="Jogler M."/>
            <person name="Wohfarth N."/>
            <person name="Heuer A."/>
            <person name="Rohde M."/>
            <person name="van Teeseling M.C.F."/>
            <person name="Jogler C."/>
        </authorList>
    </citation>
    <scope>NUCLEOTIDE SEQUENCE</scope>
    <source>
        <strain evidence="3">Strain 138</strain>
        <strain evidence="4">Strain 318</strain>
    </source>
</reference>
<gene>
    <name evidence="3" type="ORF">Strain138_000710</name>
    <name evidence="4" type="ORF">Strain318_000710</name>
</gene>
<name>A0AA49Q767_9BACT</name>
<sequence length="189" mass="20412">MRPLLRPIVLVLAVAALAASPATGRQLHAQQGFMATMHRDLNDTQKKLVDLANAIPESAYGWRPAPGVRSIGEVLQHIAADNYILPVYMGTPAPAATGITADYGTAVAYETRRGMTKAQIVADLEASFAHLHRAVNVNTDANITENINWFGTQATRLQGMTGTVGHLHEHLGQLIAYARSNNVKPPWSN</sequence>
<feature type="domain" description="DinB-like" evidence="2">
    <location>
        <begin position="41"/>
        <end position="174"/>
    </location>
</feature>
<accession>A0AA49Q483</accession>